<organism evidence="2 3">
    <name type="scientific">Microbacterium azadirachtae</name>
    <dbReference type="NCBI Taxonomy" id="582680"/>
    <lineage>
        <taxon>Bacteria</taxon>
        <taxon>Bacillati</taxon>
        <taxon>Actinomycetota</taxon>
        <taxon>Actinomycetes</taxon>
        <taxon>Micrococcales</taxon>
        <taxon>Microbacteriaceae</taxon>
        <taxon>Microbacterium</taxon>
    </lineage>
</organism>
<sequence length="455" mass="50309">MRKVSRVVVEGLFGYARHEVTFRKSEPTIILAPNGAGKTHILRLTAAALSMDGQSLLETVYSDVTLDFTDGMLLRIVRSADGDEPRVDVSAARGEVQLGATLSFGLGEIESTTSLPSGIVKIGAGRWMNERTRTFFGASELRRRYGFEADVLAKRLKDFPEIAELCGDPRPIFIDTWRLDSRAADSRMLGDWGGASGRAGSEVASRIRGYTEKLSDEITEARRKSIQVSQSADLRFAERALEAATLSIKESTLHERYDETFQRYEALARNGLAVGEAPIPFPEKTTPTVRRILSVFLDDWDRRLDPLVPVNEKLQTLRDILDSKLAPSGKQTSISRRGGLEFHNLAGQRLPVSRLSSGEQHLVALFTLLLFAARPGSLVLIDEPEISLHAAWKHAFLADITRVAAVSDLQIVLATHSAGIVNGRWDLTEELELNTQVLPVTEDDLDVLNDDDFDE</sequence>
<dbReference type="PATRIC" id="fig|582680.6.peg.540"/>
<dbReference type="Pfam" id="PF13304">
    <property type="entry name" value="AAA_21"/>
    <property type="match status" value="1"/>
</dbReference>
<comment type="caution">
    <text evidence="2">The sequence shown here is derived from an EMBL/GenBank/DDBJ whole genome shotgun (WGS) entry which is preliminary data.</text>
</comment>
<dbReference type="STRING" id="582680.RS86_00525"/>
<feature type="domain" description="ATPase AAA-type core" evidence="1">
    <location>
        <begin position="323"/>
        <end position="422"/>
    </location>
</feature>
<dbReference type="Proteomes" id="UP000033740">
    <property type="component" value="Unassembled WGS sequence"/>
</dbReference>
<dbReference type="SUPFAM" id="SSF52540">
    <property type="entry name" value="P-loop containing nucleoside triphosphate hydrolases"/>
    <property type="match status" value="1"/>
</dbReference>
<proteinExistence type="predicted"/>
<reference evidence="2 3" key="1">
    <citation type="submission" date="2015-02" db="EMBL/GenBank/DDBJ databases">
        <title>Draft genome sequences of ten Microbacterium spp. with emphasis on heavy metal contaminated environments.</title>
        <authorList>
            <person name="Corretto E."/>
        </authorList>
    </citation>
    <scope>NUCLEOTIDE SEQUENCE [LARGE SCALE GENOMIC DNA]</scope>
    <source>
        <strain evidence="2 3">ARN176</strain>
    </source>
</reference>
<gene>
    <name evidence="2" type="ORF">RS86_00525</name>
</gene>
<name>A0A0F0LPI7_9MICO</name>
<dbReference type="RefSeq" id="WP_200892734.1">
    <property type="nucleotide sequence ID" value="NZ_JYIX01000024.1"/>
</dbReference>
<dbReference type="AlphaFoldDB" id="A0A0F0LPI7"/>
<dbReference type="GO" id="GO:0005524">
    <property type="term" value="F:ATP binding"/>
    <property type="evidence" value="ECO:0007669"/>
    <property type="project" value="InterPro"/>
</dbReference>
<dbReference type="PANTHER" id="PTHR43581">
    <property type="entry name" value="ATP/GTP PHOSPHATASE"/>
    <property type="match status" value="1"/>
</dbReference>
<dbReference type="InterPro" id="IPR003959">
    <property type="entry name" value="ATPase_AAA_core"/>
</dbReference>
<evidence type="ECO:0000313" key="3">
    <source>
        <dbReference type="Proteomes" id="UP000033740"/>
    </source>
</evidence>
<dbReference type="EMBL" id="JYIX01000024">
    <property type="protein sequence ID" value="KJL35142.1"/>
    <property type="molecule type" value="Genomic_DNA"/>
</dbReference>
<evidence type="ECO:0000259" key="1">
    <source>
        <dbReference type="Pfam" id="PF13304"/>
    </source>
</evidence>
<protein>
    <recommendedName>
        <fullName evidence="1">ATPase AAA-type core domain-containing protein</fullName>
    </recommendedName>
</protein>
<dbReference type="InterPro" id="IPR051396">
    <property type="entry name" value="Bact_Antivir_Def_Nuclease"/>
</dbReference>
<dbReference type="GO" id="GO:0016887">
    <property type="term" value="F:ATP hydrolysis activity"/>
    <property type="evidence" value="ECO:0007669"/>
    <property type="project" value="InterPro"/>
</dbReference>
<evidence type="ECO:0000313" key="2">
    <source>
        <dbReference type="EMBL" id="KJL35142.1"/>
    </source>
</evidence>
<dbReference type="PANTHER" id="PTHR43581:SF2">
    <property type="entry name" value="EXCINUCLEASE ATPASE SUBUNIT"/>
    <property type="match status" value="1"/>
</dbReference>
<dbReference type="InterPro" id="IPR027417">
    <property type="entry name" value="P-loop_NTPase"/>
</dbReference>
<accession>A0A0F0LPI7</accession>
<dbReference type="Gene3D" id="3.40.50.300">
    <property type="entry name" value="P-loop containing nucleotide triphosphate hydrolases"/>
    <property type="match status" value="1"/>
</dbReference>
<keyword evidence="3" id="KW-1185">Reference proteome</keyword>